<dbReference type="SUPFAM" id="SSF143011">
    <property type="entry name" value="RelE-like"/>
    <property type="match status" value="1"/>
</dbReference>
<dbReference type="PANTHER" id="PTHR40588">
    <property type="entry name" value="MRNA INTERFERASE TOXIN YAFQ"/>
    <property type="match status" value="1"/>
</dbReference>
<dbReference type="AlphaFoldDB" id="A0A1H7XQ34"/>
<dbReference type="Pfam" id="PF15738">
    <property type="entry name" value="YafQ_toxin"/>
    <property type="match status" value="1"/>
</dbReference>
<dbReference type="RefSeq" id="WP_090921958.1">
    <property type="nucleotide sequence ID" value="NZ_CP016180.1"/>
</dbReference>
<dbReference type="GO" id="GO:0004521">
    <property type="term" value="F:RNA endonuclease activity"/>
    <property type="evidence" value="ECO:0007669"/>
    <property type="project" value="TreeGrafter"/>
</dbReference>
<reference evidence="3 6" key="3">
    <citation type="journal article" date="2023" name="Front. Microbiol.">
        <title>Phylogeography and host specificity of Pasteurellaceae pathogenic to sea-farmed fish in the north-east Atlantic.</title>
        <authorList>
            <person name="Gulla S."/>
            <person name="Colquhoun D.J."/>
            <person name="Olsen A.B."/>
            <person name="Spilsberg B."/>
            <person name="Lagesen K."/>
            <person name="Aakesson C.P."/>
            <person name="Strom S."/>
            <person name="Manji F."/>
            <person name="Birkbeck T.H."/>
            <person name="Nilsen H.K."/>
        </authorList>
    </citation>
    <scope>NUCLEOTIDE SEQUENCE [LARGE SCALE GENOMIC DNA]</scope>
    <source>
        <strain evidence="3 6">VIO11850</strain>
    </source>
</reference>
<organism evidence="4 5">
    <name type="scientific">Phocoenobacter skyensis</name>
    <dbReference type="NCBI Taxonomy" id="97481"/>
    <lineage>
        <taxon>Bacteria</taxon>
        <taxon>Pseudomonadati</taxon>
        <taxon>Pseudomonadota</taxon>
        <taxon>Gammaproteobacteria</taxon>
        <taxon>Pasteurellales</taxon>
        <taxon>Pasteurellaceae</taxon>
        <taxon>Phocoenobacter</taxon>
    </lineage>
</organism>
<dbReference type="InterPro" id="IPR007712">
    <property type="entry name" value="RelE/ParE_toxin"/>
</dbReference>
<evidence type="ECO:0000313" key="5">
    <source>
        <dbReference type="Proteomes" id="UP000198883"/>
    </source>
</evidence>
<name>A0A1H7XQ34_9PAST</name>
<dbReference type="NCBIfam" id="TIGR02385">
    <property type="entry name" value="RelE_StbE"/>
    <property type="match status" value="1"/>
</dbReference>
<dbReference type="Gene3D" id="3.30.2310.20">
    <property type="entry name" value="RelE-like"/>
    <property type="match status" value="1"/>
</dbReference>
<keyword evidence="1" id="KW-1277">Toxin-antitoxin system</keyword>
<accession>A0A1H7XQ34</accession>
<evidence type="ECO:0000256" key="2">
    <source>
        <dbReference type="PIRSR" id="PIRSR006156-1"/>
    </source>
</evidence>
<dbReference type="InterPro" id="IPR035093">
    <property type="entry name" value="RelE/ParE_toxin_dom_sf"/>
</dbReference>
<evidence type="ECO:0000256" key="1">
    <source>
        <dbReference type="ARBA" id="ARBA00022649"/>
    </source>
</evidence>
<evidence type="ECO:0000313" key="6">
    <source>
        <dbReference type="Proteomes" id="UP001224812"/>
    </source>
</evidence>
<dbReference type="GO" id="GO:0006402">
    <property type="term" value="P:mRNA catabolic process"/>
    <property type="evidence" value="ECO:0007669"/>
    <property type="project" value="TreeGrafter"/>
</dbReference>
<reference evidence="4" key="2">
    <citation type="submission" date="2016-10" db="EMBL/GenBank/DDBJ databases">
        <authorList>
            <person name="de Groot N.N."/>
        </authorList>
    </citation>
    <scope>NUCLEOTIDE SEQUENCE [LARGE SCALE GENOMIC DNA]</scope>
    <source>
        <strain evidence="4">DSM 24204</strain>
    </source>
</reference>
<dbReference type="Proteomes" id="UP001224812">
    <property type="component" value="Unassembled WGS sequence"/>
</dbReference>
<gene>
    <name evidence="3" type="ORF">QJT92_09070</name>
    <name evidence="4" type="ORF">SAMN05444853_11356</name>
</gene>
<feature type="active site" description="Proton donor" evidence="2">
    <location>
        <position position="80"/>
    </location>
</feature>
<dbReference type="GO" id="GO:0006415">
    <property type="term" value="P:translational termination"/>
    <property type="evidence" value="ECO:0007669"/>
    <property type="project" value="TreeGrafter"/>
</dbReference>
<dbReference type="PANTHER" id="PTHR40588:SF1">
    <property type="entry name" value="MRNA INTERFERASE TOXIN YAFQ"/>
    <property type="match status" value="1"/>
</dbReference>
<dbReference type="EMBL" id="FOBN01000013">
    <property type="protein sequence ID" value="SEM35297.1"/>
    <property type="molecule type" value="Genomic_DNA"/>
</dbReference>
<dbReference type="GeneID" id="83544569"/>
<evidence type="ECO:0000313" key="3">
    <source>
        <dbReference type="EMBL" id="MDP8086068.1"/>
    </source>
</evidence>
<proteinExistence type="predicted"/>
<dbReference type="InterPro" id="IPR004386">
    <property type="entry name" value="Toxin_YafQ-like"/>
</dbReference>
<sequence length="84" mass="9811">MLKIEKTKAFEKDFKKVGLIAPLVDVLHYLINGKKLPAKYRDHALKGKYAIFRECHVKPDLLLVYYIENNILKLVRLASHSELF</sequence>
<dbReference type="OrthoDB" id="7030467at2"/>
<dbReference type="EMBL" id="JASAVS010000022">
    <property type="protein sequence ID" value="MDP8086068.1"/>
    <property type="molecule type" value="Genomic_DNA"/>
</dbReference>
<reference evidence="5" key="1">
    <citation type="submission" date="2016-10" db="EMBL/GenBank/DDBJ databases">
        <authorList>
            <person name="Varghese N."/>
            <person name="Submissions S."/>
        </authorList>
    </citation>
    <scope>NUCLEOTIDE SEQUENCE [LARGE SCALE GENOMIC DNA]</scope>
    <source>
        <strain evidence="5">DSM 24204</strain>
    </source>
</reference>
<dbReference type="Proteomes" id="UP000198883">
    <property type="component" value="Unassembled WGS sequence"/>
</dbReference>
<dbReference type="STRING" id="97481.SAMN05444853_11356"/>
<keyword evidence="6" id="KW-1185">Reference proteome</keyword>
<evidence type="ECO:0000313" key="4">
    <source>
        <dbReference type="EMBL" id="SEM35297.1"/>
    </source>
</evidence>
<protein>
    <submittedName>
        <fullName evidence="3">Type II toxin-antitoxin system YafQ family toxin</fullName>
    </submittedName>
    <submittedName>
        <fullName evidence="4">mRNA interferase YafQ</fullName>
    </submittedName>
</protein>
<dbReference type="PIRSF" id="PIRSF006156">
    <property type="entry name" value="YafQ"/>
    <property type="match status" value="1"/>
</dbReference>